<dbReference type="GO" id="GO:0051539">
    <property type="term" value="F:4 iron, 4 sulfur cluster binding"/>
    <property type="evidence" value="ECO:0007669"/>
    <property type="project" value="UniProtKB-KW"/>
</dbReference>
<dbReference type="PROSITE" id="PS51379">
    <property type="entry name" value="4FE4S_FER_2"/>
    <property type="match status" value="2"/>
</dbReference>
<dbReference type="PROSITE" id="PS51085">
    <property type="entry name" value="2FE2S_FER_2"/>
    <property type="match status" value="1"/>
</dbReference>
<proteinExistence type="predicted"/>
<dbReference type="Pfam" id="PF22117">
    <property type="entry name" value="Fer4_Nqo3"/>
    <property type="match status" value="1"/>
</dbReference>
<dbReference type="PANTHER" id="PTHR42783:SF3">
    <property type="entry name" value="GLUTAMATE SYNTHASE [NADPH] SMALL CHAIN-RELATED"/>
    <property type="match status" value="1"/>
</dbReference>
<dbReference type="InterPro" id="IPR017900">
    <property type="entry name" value="4Fe4S_Fe_S_CS"/>
</dbReference>
<evidence type="ECO:0000256" key="2">
    <source>
        <dbReference type="ARBA" id="ARBA00022723"/>
    </source>
</evidence>
<dbReference type="Gene3D" id="3.40.228.10">
    <property type="entry name" value="Dimethylsulfoxide Reductase, domain 2"/>
    <property type="match status" value="1"/>
</dbReference>
<dbReference type="PROSITE" id="PS51669">
    <property type="entry name" value="4FE4S_MOW_BIS_MGD"/>
    <property type="match status" value="1"/>
</dbReference>
<feature type="domain" description="4Fe-4S Mo/W bis-MGD-type" evidence="8">
    <location>
        <begin position="694"/>
        <end position="749"/>
    </location>
</feature>
<dbReference type="EMBL" id="CP002780">
    <property type="protein sequence ID" value="AEG61407.1"/>
    <property type="molecule type" value="Genomic_DNA"/>
</dbReference>
<feature type="domain" description="2Fe-2S ferredoxin-type" evidence="6">
    <location>
        <begin position="2"/>
        <end position="80"/>
    </location>
</feature>
<dbReference type="InterPro" id="IPR054351">
    <property type="entry name" value="NADH_UbQ_OxRdtase_ferredoxin"/>
</dbReference>
<keyword evidence="10" id="KW-1185">Reference proteome</keyword>
<dbReference type="InterPro" id="IPR001041">
    <property type="entry name" value="2Fe-2S_ferredoxin-type"/>
</dbReference>
<keyword evidence="2" id="KW-0479">Metal-binding</keyword>
<dbReference type="CDD" id="cd00207">
    <property type="entry name" value="fer2"/>
    <property type="match status" value="1"/>
</dbReference>
<dbReference type="Gene3D" id="2.20.25.90">
    <property type="entry name" value="ADC-like domains"/>
    <property type="match status" value="1"/>
</dbReference>
<dbReference type="InterPro" id="IPR036010">
    <property type="entry name" value="2Fe-2S_ferredoxin-like_sf"/>
</dbReference>
<keyword evidence="1" id="KW-0004">4Fe-4S</keyword>
<dbReference type="Pfam" id="PF14691">
    <property type="entry name" value="Fer4_20"/>
    <property type="match status" value="1"/>
</dbReference>
<dbReference type="Proteomes" id="UP000009234">
    <property type="component" value="Chromosome"/>
</dbReference>
<dbReference type="OrthoDB" id="9803192at2"/>
<evidence type="ECO:0000259" key="7">
    <source>
        <dbReference type="PROSITE" id="PS51379"/>
    </source>
</evidence>
<dbReference type="SUPFAM" id="SSF54292">
    <property type="entry name" value="2Fe-2S ferredoxin-like"/>
    <property type="match status" value="1"/>
</dbReference>
<evidence type="ECO:0000256" key="4">
    <source>
        <dbReference type="ARBA" id="ARBA00023004"/>
    </source>
</evidence>
<dbReference type="InterPro" id="IPR006963">
    <property type="entry name" value="Mopterin_OxRdtase_4Fe-4S_dom"/>
</dbReference>
<dbReference type="InterPro" id="IPR006656">
    <property type="entry name" value="Mopterin_OxRdtase"/>
</dbReference>
<dbReference type="InterPro" id="IPR036188">
    <property type="entry name" value="FAD/NAD-bd_sf"/>
</dbReference>
<dbReference type="Gene3D" id="3.30.70.20">
    <property type="match status" value="1"/>
</dbReference>
<keyword evidence="5" id="KW-0411">Iron-sulfur</keyword>
<dbReference type="GO" id="GO:0046872">
    <property type="term" value="F:metal ion binding"/>
    <property type="evidence" value="ECO:0007669"/>
    <property type="project" value="UniProtKB-KW"/>
</dbReference>
<dbReference type="InterPro" id="IPR023753">
    <property type="entry name" value="FAD/NAD-binding_dom"/>
</dbReference>
<dbReference type="InterPro" id="IPR028261">
    <property type="entry name" value="DPD_II"/>
</dbReference>
<dbReference type="STRING" id="696281.Desru_3196"/>
<name>F6DV10_DESRL</name>
<dbReference type="KEGG" id="dru:Desru_3196"/>
<feature type="domain" description="4Fe-4S ferredoxin-type" evidence="7">
    <location>
        <begin position="613"/>
        <end position="646"/>
    </location>
</feature>
<dbReference type="eggNOG" id="COG0493">
    <property type="taxonomic scope" value="Bacteria"/>
</dbReference>
<evidence type="ECO:0000256" key="3">
    <source>
        <dbReference type="ARBA" id="ARBA00022737"/>
    </source>
</evidence>
<dbReference type="Gene3D" id="3.40.50.740">
    <property type="match status" value="2"/>
</dbReference>
<reference evidence="10" key="1">
    <citation type="submission" date="2011-05" db="EMBL/GenBank/DDBJ databases">
        <title>Complete sequence of Desulfotomaculum ruminis DSM 2154.</title>
        <authorList>
            <person name="Lucas S."/>
            <person name="Copeland A."/>
            <person name="Lapidus A."/>
            <person name="Cheng J.-F."/>
            <person name="Goodwin L."/>
            <person name="Pitluck S."/>
            <person name="Lu M."/>
            <person name="Detter J.C."/>
            <person name="Han C."/>
            <person name="Tapia R."/>
            <person name="Land M."/>
            <person name="Hauser L."/>
            <person name="Kyrpides N."/>
            <person name="Ivanova N."/>
            <person name="Mikhailova N."/>
            <person name="Pagani I."/>
            <person name="Stams A.J.M."/>
            <person name="Plugge C.M."/>
            <person name="Muyzer G."/>
            <person name="Kuever J."/>
            <person name="Parshina S.N."/>
            <person name="Ivanova A.E."/>
            <person name="Nazina T.N."/>
            <person name="Brambilla E."/>
            <person name="Spring S."/>
            <person name="Klenk H.-P."/>
            <person name="Woyke T."/>
        </authorList>
    </citation>
    <scope>NUCLEOTIDE SEQUENCE [LARGE SCALE GENOMIC DNA]</scope>
    <source>
        <strain evidence="10">ATCC 23193 / DSM 2154 / NCIB 8452 / DL</strain>
    </source>
</reference>
<dbReference type="InterPro" id="IPR017896">
    <property type="entry name" value="4Fe4S_Fe-S-bd"/>
</dbReference>
<evidence type="ECO:0000259" key="6">
    <source>
        <dbReference type="PROSITE" id="PS51085"/>
    </source>
</evidence>
<dbReference type="Gene3D" id="3.50.50.60">
    <property type="entry name" value="FAD/NAD(P)-binding domain"/>
    <property type="match status" value="2"/>
</dbReference>
<gene>
    <name evidence="9" type="ordered locus">Desru_3196</name>
</gene>
<dbReference type="Pfam" id="PF07992">
    <property type="entry name" value="Pyr_redox_2"/>
    <property type="match status" value="1"/>
</dbReference>
<evidence type="ECO:0000259" key="8">
    <source>
        <dbReference type="PROSITE" id="PS51669"/>
    </source>
</evidence>
<dbReference type="SUPFAM" id="SSF54862">
    <property type="entry name" value="4Fe-4S ferredoxins"/>
    <property type="match status" value="1"/>
</dbReference>
<dbReference type="PROSITE" id="PS00198">
    <property type="entry name" value="4FE4S_FER_1"/>
    <property type="match status" value="1"/>
</dbReference>
<dbReference type="HOGENOM" id="CLU_000422_0_0_9"/>
<evidence type="ECO:0000256" key="1">
    <source>
        <dbReference type="ARBA" id="ARBA00022485"/>
    </source>
</evidence>
<keyword evidence="3" id="KW-0677">Repeat</keyword>
<dbReference type="RefSeq" id="WP_013843155.1">
    <property type="nucleotide sequence ID" value="NC_015589.1"/>
</dbReference>
<reference evidence="9 10" key="2">
    <citation type="journal article" date="2012" name="Stand. Genomic Sci.">
        <title>Complete genome sequence of the sulfate-reducing firmicute Desulfotomaculum ruminis type strain (DL(T)).</title>
        <authorList>
            <person name="Spring S."/>
            <person name="Visser M."/>
            <person name="Lu M."/>
            <person name="Copeland A."/>
            <person name="Lapidus A."/>
            <person name="Lucas S."/>
            <person name="Cheng J.F."/>
            <person name="Han C."/>
            <person name="Tapia R."/>
            <person name="Goodwin L.A."/>
            <person name="Pitluck S."/>
            <person name="Ivanova N."/>
            <person name="Land M."/>
            <person name="Hauser L."/>
            <person name="Larimer F."/>
            <person name="Rohde M."/>
            <person name="Goker M."/>
            <person name="Detter J.C."/>
            <person name="Kyrpides N.C."/>
            <person name="Woyke T."/>
            <person name="Schaap P.J."/>
            <person name="Plugge C.M."/>
            <person name="Muyzer G."/>
            <person name="Kuever J."/>
            <person name="Pereira I.A."/>
            <person name="Parshina S.N."/>
            <person name="Bernier-Latmani R."/>
            <person name="Stams A.J."/>
            <person name="Klenk H.P."/>
        </authorList>
    </citation>
    <scope>NUCLEOTIDE SEQUENCE [LARGE SCALE GENOMIC DNA]</scope>
    <source>
        <strain evidence="10">ATCC 23193 / DSM 2154 / NCIB 8452 / DL</strain>
    </source>
</reference>
<dbReference type="Gene3D" id="3.10.20.740">
    <property type="match status" value="1"/>
</dbReference>
<dbReference type="FunFam" id="3.30.70.20:FF:000035">
    <property type="entry name" value="Iron hydrogenase 1"/>
    <property type="match status" value="1"/>
</dbReference>
<evidence type="ECO:0000313" key="9">
    <source>
        <dbReference type="EMBL" id="AEG61407.1"/>
    </source>
</evidence>
<evidence type="ECO:0000313" key="10">
    <source>
        <dbReference type="Proteomes" id="UP000009234"/>
    </source>
</evidence>
<dbReference type="eggNOG" id="COG3383">
    <property type="taxonomic scope" value="Bacteria"/>
</dbReference>
<keyword evidence="4" id="KW-0408">Iron</keyword>
<feature type="domain" description="4Fe-4S ferredoxin-type" evidence="7">
    <location>
        <begin position="656"/>
        <end position="685"/>
    </location>
</feature>
<dbReference type="GO" id="GO:0016491">
    <property type="term" value="F:oxidoreductase activity"/>
    <property type="evidence" value="ECO:0007669"/>
    <property type="project" value="InterPro"/>
</dbReference>
<accession>F6DV10</accession>
<dbReference type="SMART" id="SM00926">
    <property type="entry name" value="Molybdop_Fe4S4"/>
    <property type="match status" value="1"/>
</dbReference>
<dbReference type="Pfam" id="PF00384">
    <property type="entry name" value="Molybdopterin"/>
    <property type="match status" value="1"/>
</dbReference>
<sequence length="1146" mass="124278">MSKVKFTINGKELYAAKGSNLLETARKNGYNIPSLCHDPRLEPFGSCRLCLVEIEGARGPVQSCGATVQEGMVVRTDSPKINELRRMATELLLSEHCGDCVAPCQLACPAKIDIQGFVAHIANGQPGEAAKLIREKLPLPSSVGRVCPRFCETECRRNLVDEPVSICALKRFAGDFELIAGSSHTPKVKTDSGKQVAVVGGGPAGLAAAYYLALEGHRVTIFDAAPKLGGMMRYGIPEYRLPKEVLDQEIQAIAGLCQNVFLNKVMGRDFTISQLKKMGFNAVFIGIGSWANQSLGLSGEKLAGVYSGIQFLREVASGRRVPVGSRVVVIGGGNTAMDAARTSVRLGAGEVTVVYRRSRNEMPASRHEVEQAEEEGVKFELLTAPVGFIGKDGRVQAITCIRMCLGEPDNSGRCRPVPIEGSAFEIPVDTVITATGQKLDLSSIQGSSEITLGSRDVIKVDKATLQGDADWIFAGGDCVTGPATVVEAVAAGRKAADSINLYLQGKEVKPREAVFNCSRGTLAEIDPEEFNQKEKKARVSMPTMLPETRKHSFYEFEHGLSQEMAWQEANRCLSCGCLDIFDCRLRDYATRFKVKTERLGTGKKTHSILEGHPHIISDPNKCVLCGNCIRVCQEIMGIGALGFVNRGSETVVLPSLNTPLAETLCTSCAQCVEICPTGALTVKNSLAKPGPWRTDKVESICSHCSIGCKLDLSVSGQKVVSVTSSENSDYRGDICGKGAFQYSVINGGRRLVKPLVSKKGRLEQVEWTEALESAARVMTEVRESAGLNSIAVVVAPGLTNEENYLAYKLARTVLGTNLVLGAVPVGVLPGMAREHIPSFADLSNSDLILAVSENGFDQYPVMAAKIRRAVKRGSKLLTLSSSTNVLESLANSSLRIPKKKYRDLLHAFCSYVLQYELIAPEVEQSYSEKIEPARERFVEDFYELVGSLWVKPHKIVEFIHQIIRAKSPILVVDGFRLTNPELELLAQFALLTGNLGFPGRGIISLYPHSNIQGQLNLGVGVGEDIYSNLLEEIKGRKIQGMLIIGDGSALDQQLFQSDLRKVVITPLTNEDLTADIVLPGSVLAETSGSVTNSEGSVRRLKLAIPPPGGKENWQILMELARLLGYEMGYHSPDKIFSDMVNQVMKG</sequence>
<dbReference type="SUPFAM" id="SSF46548">
    <property type="entry name" value="alpha-helical ferredoxin"/>
    <property type="match status" value="1"/>
</dbReference>
<dbReference type="Pfam" id="PF04879">
    <property type="entry name" value="Molybdop_Fe4S4"/>
    <property type="match status" value="1"/>
</dbReference>
<dbReference type="SUPFAM" id="SSF53706">
    <property type="entry name" value="Formate dehydrogenase/DMSO reductase, domains 1-3"/>
    <property type="match status" value="1"/>
</dbReference>
<dbReference type="SUPFAM" id="SSF51971">
    <property type="entry name" value="Nucleotide-binding domain"/>
    <property type="match status" value="1"/>
</dbReference>
<dbReference type="Pfam" id="PF13510">
    <property type="entry name" value="Fer2_4"/>
    <property type="match status" value="1"/>
</dbReference>
<evidence type="ECO:0000256" key="5">
    <source>
        <dbReference type="ARBA" id="ARBA00023014"/>
    </source>
</evidence>
<dbReference type="PRINTS" id="PR00419">
    <property type="entry name" value="ADXRDTASE"/>
</dbReference>
<protein>
    <submittedName>
        <fullName evidence="9">FAD-dependent pyridine nucleotide-disulfide oxidoreductase</fullName>
    </submittedName>
</protein>
<organism evidence="9 10">
    <name type="scientific">Desulforamulus ruminis (strain ATCC 23193 / DSM 2154 / NCIMB 8452 / DL)</name>
    <name type="common">Desulfotomaculum ruminis</name>
    <dbReference type="NCBI Taxonomy" id="696281"/>
    <lineage>
        <taxon>Bacteria</taxon>
        <taxon>Bacillati</taxon>
        <taxon>Bacillota</taxon>
        <taxon>Clostridia</taxon>
        <taxon>Eubacteriales</taxon>
        <taxon>Peptococcaceae</taxon>
        <taxon>Desulforamulus</taxon>
    </lineage>
</organism>
<dbReference type="PANTHER" id="PTHR42783">
    <property type="entry name" value="GLUTAMATE SYNTHASE [NADPH] SMALL CHAIN"/>
    <property type="match status" value="1"/>
</dbReference>
<dbReference type="AlphaFoldDB" id="F6DV10"/>